<feature type="domain" description="HTH luxR-type" evidence="3">
    <location>
        <begin position="870"/>
        <end position="929"/>
    </location>
</feature>
<dbReference type="Pfam" id="PF00196">
    <property type="entry name" value="GerE"/>
    <property type="match status" value="1"/>
</dbReference>
<keyword evidence="1" id="KW-0547">Nucleotide-binding</keyword>
<dbReference type="CDD" id="cd06170">
    <property type="entry name" value="LuxR_C_like"/>
    <property type="match status" value="1"/>
</dbReference>
<evidence type="ECO:0000313" key="5">
    <source>
        <dbReference type="Proteomes" id="UP000568380"/>
    </source>
</evidence>
<dbReference type="EMBL" id="JACHIN010000011">
    <property type="protein sequence ID" value="MBB5081728.1"/>
    <property type="molecule type" value="Genomic_DNA"/>
</dbReference>
<evidence type="ECO:0000256" key="2">
    <source>
        <dbReference type="ARBA" id="ARBA00022840"/>
    </source>
</evidence>
<dbReference type="InterPro" id="IPR016032">
    <property type="entry name" value="Sig_transdc_resp-reg_C-effctor"/>
</dbReference>
<dbReference type="SUPFAM" id="SSF52540">
    <property type="entry name" value="P-loop containing nucleoside triphosphate hydrolases"/>
    <property type="match status" value="1"/>
</dbReference>
<dbReference type="Gene3D" id="1.10.10.10">
    <property type="entry name" value="Winged helix-like DNA-binding domain superfamily/Winged helix DNA-binding domain"/>
    <property type="match status" value="1"/>
</dbReference>
<dbReference type="GO" id="GO:0005524">
    <property type="term" value="F:ATP binding"/>
    <property type="evidence" value="ECO:0007669"/>
    <property type="project" value="UniProtKB-KW"/>
</dbReference>
<reference evidence="4 5" key="1">
    <citation type="submission" date="2020-08" db="EMBL/GenBank/DDBJ databases">
        <title>Genomic Encyclopedia of Type Strains, Phase IV (KMG-IV): sequencing the most valuable type-strain genomes for metagenomic binning, comparative biology and taxonomic classification.</title>
        <authorList>
            <person name="Goeker M."/>
        </authorList>
    </citation>
    <scope>NUCLEOTIDE SEQUENCE [LARGE SCALE GENOMIC DNA]</scope>
    <source>
        <strain evidence="4 5">DSM 45385</strain>
    </source>
</reference>
<dbReference type="Gene3D" id="1.25.40.10">
    <property type="entry name" value="Tetratricopeptide repeat domain"/>
    <property type="match status" value="1"/>
</dbReference>
<proteinExistence type="predicted"/>
<dbReference type="InterPro" id="IPR011990">
    <property type="entry name" value="TPR-like_helical_dom_sf"/>
</dbReference>
<dbReference type="InterPro" id="IPR041664">
    <property type="entry name" value="AAA_16"/>
</dbReference>
<dbReference type="InterPro" id="IPR036388">
    <property type="entry name" value="WH-like_DNA-bd_sf"/>
</dbReference>
<dbReference type="GO" id="GO:0005737">
    <property type="term" value="C:cytoplasm"/>
    <property type="evidence" value="ECO:0007669"/>
    <property type="project" value="TreeGrafter"/>
</dbReference>
<keyword evidence="4" id="KW-0238">DNA-binding</keyword>
<dbReference type="InterPro" id="IPR000792">
    <property type="entry name" value="Tscrpt_reg_LuxR_C"/>
</dbReference>
<dbReference type="GO" id="GO:0004016">
    <property type="term" value="F:adenylate cyclase activity"/>
    <property type="evidence" value="ECO:0007669"/>
    <property type="project" value="TreeGrafter"/>
</dbReference>
<dbReference type="PANTHER" id="PTHR16305:SF35">
    <property type="entry name" value="TRANSCRIPTIONAL ACTIVATOR DOMAIN"/>
    <property type="match status" value="1"/>
</dbReference>
<dbReference type="SMART" id="SM00421">
    <property type="entry name" value="HTH_LUXR"/>
    <property type="match status" value="1"/>
</dbReference>
<dbReference type="InterPro" id="IPR027417">
    <property type="entry name" value="P-loop_NTPase"/>
</dbReference>
<dbReference type="GO" id="GO:0003677">
    <property type="term" value="F:DNA binding"/>
    <property type="evidence" value="ECO:0007669"/>
    <property type="project" value="UniProtKB-KW"/>
</dbReference>
<dbReference type="PROSITE" id="PS00622">
    <property type="entry name" value="HTH_LUXR_1"/>
    <property type="match status" value="1"/>
</dbReference>
<dbReference type="PRINTS" id="PR00038">
    <property type="entry name" value="HTHLUXR"/>
</dbReference>
<organism evidence="4 5">
    <name type="scientific">Nonomuraea endophytica</name>
    <dbReference type="NCBI Taxonomy" id="714136"/>
    <lineage>
        <taxon>Bacteria</taxon>
        <taxon>Bacillati</taxon>
        <taxon>Actinomycetota</taxon>
        <taxon>Actinomycetes</taxon>
        <taxon>Streptosporangiales</taxon>
        <taxon>Streptosporangiaceae</taxon>
        <taxon>Nonomuraea</taxon>
    </lineage>
</organism>
<protein>
    <submittedName>
        <fullName evidence="4">DNA-binding CsgD family transcriptional regulator/tetratricopeptide (TPR) repeat protein</fullName>
    </submittedName>
</protein>
<dbReference type="GO" id="GO:0006355">
    <property type="term" value="P:regulation of DNA-templated transcription"/>
    <property type="evidence" value="ECO:0007669"/>
    <property type="project" value="InterPro"/>
</dbReference>
<dbReference type="PROSITE" id="PS50043">
    <property type="entry name" value="HTH_LUXR_2"/>
    <property type="match status" value="1"/>
</dbReference>
<evidence type="ECO:0000256" key="1">
    <source>
        <dbReference type="ARBA" id="ARBA00022741"/>
    </source>
</evidence>
<dbReference type="Proteomes" id="UP000568380">
    <property type="component" value="Unassembled WGS sequence"/>
</dbReference>
<dbReference type="Pfam" id="PF13191">
    <property type="entry name" value="AAA_16"/>
    <property type="match status" value="1"/>
</dbReference>
<evidence type="ECO:0000313" key="4">
    <source>
        <dbReference type="EMBL" id="MBB5081728.1"/>
    </source>
</evidence>
<dbReference type="SUPFAM" id="SSF46894">
    <property type="entry name" value="C-terminal effector domain of the bipartite response regulators"/>
    <property type="match status" value="1"/>
</dbReference>
<accession>A0A7W8EJM5</accession>
<gene>
    <name evidence="4" type="ORF">HNR40_007223</name>
</gene>
<dbReference type="PANTHER" id="PTHR16305">
    <property type="entry name" value="TESTICULAR SOLUBLE ADENYLYL CYCLASE"/>
    <property type="match status" value="1"/>
</dbReference>
<keyword evidence="5" id="KW-1185">Reference proteome</keyword>
<evidence type="ECO:0000259" key="3">
    <source>
        <dbReference type="PROSITE" id="PS50043"/>
    </source>
</evidence>
<sequence length="929" mass="100463">MLVGREQELGDLLAVLSARPAVAMIEGEAGVGKSRLAGELIAQPDLAGLRILTGYCQPLREPFPFGPVLEAVDGLRGYTHPFQRARLSPVTGMLRDLLPELSEHLPQSPAPTGDPQAERHRLFRAVREVLAAAGPALLLIEDLHWSDEGTRNLLSFLLSNPPANLAVVLSYRREEVAGGVPLGRAYRPPPRAGSIVVRLRPLTLDHVRTLATCILGGSVPLDFATRLYERTAGLPFVIEETLRAVRSSAGGVPLDGAAARRLLENAEVPVLLREAMAERLASLSGDAIALAQAVAVLGTPATLEHLREVSGLGDERCRTALGAALDRGVLHELDECVYGYRHALARQAVYATMAGYERRRLHVRVIEVLRRLDPPPLVRLADHSRQAGLTEDALRYGEAAADAAVQVGDTATATHLLQRLLNDPGLPAGDVDRLAIKLGEIAHTGLDQRDPSTTLKRLLDDPRLSAAARGEVRLFLGWMLIRQAEGLDEGRAAIAKAVDELEDRPDLVARAIASLALPYLGTTPLARLHPWTQRLKVALKSVPEGELRMSLLANYLPSLVTVGDPGPLRVPDQASGPGAQRHLARLRCNLADSCVCTGRYEQAGHLLRDGLHLAAQVGATFVTSTGQATQARLDWVLGHWDGLDERTLRLLEEYRDLLPVASELSLVLGWLATARGEWEEAESWLAGTGIAVPQESIIPVALSAFAARARARLARGERELAVTDVERGLHVARTKGVWAWTGELVPVAVEALLESGRAEEARRLLAELERGLAGRHAPLAAAAVRMAGGQLAQADGEPAAAHFEEARRLYEELPAPYYAALAAERLMLSGGAVEELAELGDTFAALGATYDAERCRHHLRTLGVSVRRGRRGYGDTLSPREQDVARLLATGRTNREIAGMLFLSPRTVETHVARILQKLGKHSRTELLK</sequence>
<dbReference type="AlphaFoldDB" id="A0A7W8EJM5"/>
<dbReference type="RefSeq" id="WP_184969320.1">
    <property type="nucleotide sequence ID" value="NZ_JACHIN010000011.1"/>
</dbReference>
<comment type="caution">
    <text evidence="4">The sequence shown here is derived from an EMBL/GenBank/DDBJ whole genome shotgun (WGS) entry which is preliminary data.</text>
</comment>
<keyword evidence="2" id="KW-0067">ATP-binding</keyword>
<name>A0A7W8EJM5_9ACTN</name>